<dbReference type="EMBL" id="RBIE01000001">
    <property type="protein sequence ID" value="RKQ64052.1"/>
    <property type="molecule type" value="Genomic_DNA"/>
</dbReference>
<dbReference type="PANTHER" id="PTHR30562">
    <property type="entry name" value="UVRC/OXIDOREDUCTASE"/>
    <property type="match status" value="1"/>
</dbReference>
<dbReference type="CDD" id="cd10434">
    <property type="entry name" value="GIY-YIG_UvrC_Cho"/>
    <property type="match status" value="1"/>
</dbReference>
<keyword evidence="6 7" id="KW-0742">SOS response</keyword>
<dbReference type="PANTHER" id="PTHR30562:SF1">
    <property type="entry name" value="UVRABC SYSTEM PROTEIN C"/>
    <property type="match status" value="1"/>
</dbReference>
<accession>A0A420W9V4</accession>
<dbReference type="OrthoDB" id="9804933at2"/>
<dbReference type="InterPro" id="IPR001943">
    <property type="entry name" value="UVR_dom"/>
</dbReference>
<keyword evidence="2 7" id="KW-0227">DNA damage</keyword>
<comment type="similarity">
    <text evidence="7">Belongs to the UvrC family.</text>
</comment>
<evidence type="ECO:0000256" key="1">
    <source>
        <dbReference type="ARBA" id="ARBA00022490"/>
    </source>
</evidence>
<dbReference type="SUPFAM" id="SSF47781">
    <property type="entry name" value="RuvA domain 2-like"/>
    <property type="match status" value="1"/>
</dbReference>
<dbReference type="InterPro" id="IPR010994">
    <property type="entry name" value="RuvA_2-like"/>
</dbReference>
<dbReference type="GO" id="GO:0009432">
    <property type="term" value="P:SOS response"/>
    <property type="evidence" value="ECO:0007669"/>
    <property type="project" value="UniProtKB-UniRule"/>
</dbReference>
<evidence type="ECO:0000256" key="7">
    <source>
        <dbReference type="HAMAP-Rule" id="MF_00203"/>
    </source>
</evidence>
<evidence type="ECO:0000256" key="2">
    <source>
        <dbReference type="ARBA" id="ARBA00022763"/>
    </source>
</evidence>
<evidence type="ECO:0000256" key="3">
    <source>
        <dbReference type="ARBA" id="ARBA00022769"/>
    </source>
</evidence>
<dbReference type="PROSITE" id="PS50164">
    <property type="entry name" value="GIY_YIG"/>
    <property type="match status" value="1"/>
</dbReference>
<dbReference type="Proteomes" id="UP000280881">
    <property type="component" value="Unassembled WGS sequence"/>
</dbReference>
<dbReference type="Gene3D" id="1.10.150.20">
    <property type="entry name" value="5' to 3' exonuclease, C-terminal subdomain"/>
    <property type="match status" value="1"/>
</dbReference>
<feature type="domain" description="UvrC family homology region profile" evidence="11">
    <location>
        <begin position="367"/>
        <end position="462"/>
    </location>
</feature>
<evidence type="ECO:0000256" key="5">
    <source>
        <dbReference type="ARBA" id="ARBA00023204"/>
    </source>
</evidence>
<dbReference type="SUPFAM" id="SSF46600">
    <property type="entry name" value="C-terminal UvrC-binding domain of UvrB"/>
    <property type="match status" value="1"/>
</dbReference>
<gene>
    <name evidence="7" type="primary">uvrC</name>
    <name evidence="12" type="ORF">C7457_0943</name>
</gene>
<dbReference type="GO" id="GO:0003677">
    <property type="term" value="F:DNA binding"/>
    <property type="evidence" value="ECO:0007669"/>
    <property type="project" value="UniProtKB-UniRule"/>
</dbReference>
<dbReference type="InterPro" id="IPR035901">
    <property type="entry name" value="GIY-YIG_endonuc_sf"/>
</dbReference>
<comment type="subunit">
    <text evidence="7">Interacts with UvrB in an incision complex.</text>
</comment>
<dbReference type="Pfam" id="PF01541">
    <property type="entry name" value="GIY-YIG"/>
    <property type="match status" value="1"/>
</dbReference>
<comment type="caution">
    <text evidence="12">The sequence shown here is derived from an EMBL/GenBank/DDBJ whole genome shotgun (WGS) entry which is preliminary data.</text>
</comment>
<dbReference type="InterPro" id="IPR050066">
    <property type="entry name" value="UvrABC_protein_C"/>
</dbReference>
<dbReference type="SMART" id="SM00465">
    <property type="entry name" value="GIYc"/>
    <property type="match status" value="1"/>
</dbReference>
<dbReference type="InterPro" id="IPR001162">
    <property type="entry name" value="UvrC_RNase_H_dom"/>
</dbReference>
<feature type="coiled-coil region" evidence="8">
    <location>
        <begin position="192"/>
        <end position="219"/>
    </location>
</feature>
<dbReference type="SUPFAM" id="SSF82771">
    <property type="entry name" value="GIY-YIG endonuclease"/>
    <property type="match status" value="1"/>
</dbReference>
<keyword evidence="5 7" id="KW-0234">DNA repair</keyword>
<dbReference type="Gene3D" id="3.30.420.340">
    <property type="entry name" value="UvrC, RNAse H endonuclease domain"/>
    <property type="match status" value="1"/>
</dbReference>
<keyword evidence="13" id="KW-1185">Reference proteome</keyword>
<dbReference type="Gene3D" id="4.10.860.10">
    <property type="entry name" value="UVR domain"/>
    <property type="match status" value="1"/>
</dbReference>
<evidence type="ECO:0000313" key="13">
    <source>
        <dbReference type="Proteomes" id="UP000280881"/>
    </source>
</evidence>
<evidence type="ECO:0000313" key="12">
    <source>
        <dbReference type="EMBL" id="RKQ64052.1"/>
    </source>
</evidence>
<dbReference type="NCBIfam" id="TIGR00194">
    <property type="entry name" value="uvrC"/>
    <property type="match status" value="1"/>
</dbReference>
<evidence type="ECO:0000256" key="6">
    <source>
        <dbReference type="ARBA" id="ARBA00023236"/>
    </source>
</evidence>
<dbReference type="GO" id="GO:0005737">
    <property type="term" value="C:cytoplasm"/>
    <property type="evidence" value="ECO:0007669"/>
    <property type="project" value="UniProtKB-SubCell"/>
</dbReference>
<dbReference type="RefSeq" id="WP_121170479.1">
    <property type="nucleotide sequence ID" value="NZ_RBIE01000001.1"/>
</dbReference>
<name>A0A420W9V4_9BACT</name>
<keyword evidence="8" id="KW-0175">Coiled coil</keyword>
<protein>
    <recommendedName>
        <fullName evidence="7">UvrABC system protein C</fullName>
        <shortName evidence="7">Protein UvrC</shortName>
    </recommendedName>
    <alternativeName>
        <fullName evidence="7">Excinuclease ABC subunit C</fullName>
    </alternativeName>
</protein>
<keyword evidence="4 7" id="KW-0267">Excision nuclease</keyword>
<dbReference type="AlphaFoldDB" id="A0A420W9V4"/>
<dbReference type="InterPro" id="IPR036876">
    <property type="entry name" value="UVR_dom_sf"/>
</dbReference>
<dbReference type="Pfam" id="PF08459">
    <property type="entry name" value="UvrC_RNaseH_dom"/>
    <property type="match status" value="1"/>
</dbReference>
<feature type="domain" description="GIY-YIG" evidence="10">
    <location>
        <begin position="10"/>
        <end position="88"/>
    </location>
</feature>
<keyword evidence="1 7" id="KW-0963">Cytoplasm</keyword>
<dbReference type="GO" id="GO:0006289">
    <property type="term" value="P:nucleotide-excision repair"/>
    <property type="evidence" value="ECO:0007669"/>
    <property type="project" value="UniProtKB-UniRule"/>
</dbReference>
<organism evidence="12 13">
    <name type="scientific">Thermovibrio guaymasensis</name>
    <dbReference type="NCBI Taxonomy" id="240167"/>
    <lineage>
        <taxon>Bacteria</taxon>
        <taxon>Pseudomonadati</taxon>
        <taxon>Aquificota</taxon>
        <taxon>Aquificia</taxon>
        <taxon>Desulfurobacteriales</taxon>
        <taxon>Desulfurobacteriaceae</taxon>
        <taxon>Thermovibrio</taxon>
    </lineage>
</organism>
<dbReference type="Gene3D" id="3.40.1440.10">
    <property type="entry name" value="GIY-YIG endonuclease"/>
    <property type="match status" value="1"/>
</dbReference>
<evidence type="ECO:0000259" key="9">
    <source>
        <dbReference type="PROSITE" id="PS50151"/>
    </source>
</evidence>
<feature type="domain" description="UVR" evidence="9">
    <location>
        <begin position="196"/>
        <end position="231"/>
    </location>
</feature>
<dbReference type="FunFam" id="3.40.1440.10:FF:000001">
    <property type="entry name" value="UvrABC system protein C"/>
    <property type="match status" value="1"/>
</dbReference>
<proteinExistence type="inferred from homology"/>
<dbReference type="GO" id="GO:0009381">
    <property type="term" value="F:excinuclease ABC activity"/>
    <property type="evidence" value="ECO:0007669"/>
    <property type="project" value="UniProtKB-UniRule"/>
</dbReference>
<evidence type="ECO:0000259" key="10">
    <source>
        <dbReference type="PROSITE" id="PS50164"/>
    </source>
</evidence>
<evidence type="ECO:0000256" key="4">
    <source>
        <dbReference type="ARBA" id="ARBA00022881"/>
    </source>
</evidence>
<dbReference type="InterPro" id="IPR038476">
    <property type="entry name" value="UvrC_RNase_H_dom_sf"/>
</dbReference>
<dbReference type="PROSITE" id="PS50151">
    <property type="entry name" value="UVR"/>
    <property type="match status" value="1"/>
</dbReference>
<evidence type="ECO:0000259" key="11">
    <source>
        <dbReference type="PROSITE" id="PS50165"/>
    </source>
</evidence>
<dbReference type="HAMAP" id="MF_00203">
    <property type="entry name" value="UvrC"/>
    <property type="match status" value="1"/>
</dbReference>
<dbReference type="Pfam" id="PF02151">
    <property type="entry name" value="UVR"/>
    <property type="match status" value="1"/>
</dbReference>
<dbReference type="InterPro" id="IPR004791">
    <property type="entry name" value="UvrC"/>
</dbReference>
<dbReference type="InterPro" id="IPR000305">
    <property type="entry name" value="GIY-YIG_endonuc"/>
</dbReference>
<keyword evidence="3 7" id="KW-0228">DNA excision</keyword>
<evidence type="ECO:0000256" key="8">
    <source>
        <dbReference type="SAM" id="Coils"/>
    </source>
</evidence>
<comment type="subcellular location">
    <subcellularLocation>
        <location evidence="7">Cytoplasm</location>
    </subcellularLocation>
</comment>
<dbReference type="InterPro" id="IPR047296">
    <property type="entry name" value="GIY-YIG_UvrC_Cho"/>
</dbReference>
<comment type="function">
    <text evidence="7">The UvrABC repair system catalyzes the recognition and processing of DNA lesions. UvrC both incises the 5' and 3' sides of the lesion. The N-terminal half is responsible for the 3' incision and the C-terminal half is responsible for the 5' incision.</text>
</comment>
<dbReference type="PROSITE" id="PS50165">
    <property type="entry name" value="UVRC"/>
    <property type="match status" value="1"/>
</dbReference>
<sequence>MKEKLDKVPELPGVYLFKDRSGKVLYVGKAKNLKSRLSTHLSATNPNDKSYRIVRASSDFDFIVVKNEREALALEAELIKKYLPPFNVLLKDDKSYPYLVITEEEYPTVKLVRKREGGIGREKFGPFIPPKNARRLKELIHKVFKLRKCKELKRRDKPCLEYYIERCTAPCAGKVTKEDYRKQVRGALSFLKGNVKELIRELHCEIERAAENLQFERAALLRDQLIAIKNVYERGALLFEEFPNADFFYLEEKGGLFSGIKLTVRNGILYGKEIFTFDPVDPWEESLLEALFNYGEERLNVDVIGTIWLKNTYSENPPPEKVVANFTSLEPSIRTELFPNELLSLVKRNREPVSYNLSLKAVSEEFERVFLDSFPSRIECFDISTLQGRGTVGSCVVWESGRFVKSNYRRYRVKTVKGVNDYASMEEVLRRRFKRIKSGEVKPPDLALIDGGVGQLNVALKVRDELGLNFRVFSLAKREETIFTDDGEVVPLKNYPHLFRLFTSIRDEAHRFAISYNRKVRTKEMLKSPFDGIKGLGVKRRELLNRFYPDPRELALITPEELVKIGIPMKVAKEVIERAKEIFN</sequence>
<reference evidence="12 13" key="1">
    <citation type="submission" date="2018-10" db="EMBL/GenBank/DDBJ databases">
        <title>Genomic Encyclopedia of Type Strains, Phase IV (KMG-IV): sequencing the most valuable type-strain genomes for metagenomic binning, comparative biology and taxonomic classification.</title>
        <authorList>
            <person name="Goeker M."/>
        </authorList>
    </citation>
    <scope>NUCLEOTIDE SEQUENCE [LARGE SCALE GENOMIC DNA]</scope>
    <source>
        <strain evidence="12 13">DSM 15521</strain>
    </source>
</reference>
<dbReference type="GO" id="GO:0009380">
    <property type="term" value="C:excinuclease repair complex"/>
    <property type="evidence" value="ECO:0007669"/>
    <property type="project" value="InterPro"/>
</dbReference>